<gene>
    <name evidence="2" type="ORF">Scep_007472</name>
</gene>
<protein>
    <submittedName>
        <fullName evidence="2">Uncharacterized protein</fullName>
    </submittedName>
</protein>
<sequence>MSLSRRLPLAPLCVPHNPRLAHCLCLLLPLSSATALASLHGLPPSLQRRKEWKKRPAWPSPIYKAELVYWNNMQVGGYIKLFRMGRLKRLVTREDASTMLAIGTRRGRWMAQTSYRKSKELSRVTNVVDAKTSLAHSSGSSYSESSEEERYKYKKAMWRKDRRIRGM</sequence>
<evidence type="ECO:0000313" key="2">
    <source>
        <dbReference type="EMBL" id="KAK9148715.1"/>
    </source>
</evidence>
<dbReference type="Proteomes" id="UP001419268">
    <property type="component" value="Unassembled WGS sequence"/>
</dbReference>
<keyword evidence="1" id="KW-0732">Signal</keyword>
<evidence type="ECO:0000313" key="3">
    <source>
        <dbReference type="Proteomes" id="UP001419268"/>
    </source>
</evidence>
<comment type="caution">
    <text evidence="2">The sequence shown here is derived from an EMBL/GenBank/DDBJ whole genome shotgun (WGS) entry which is preliminary data.</text>
</comment>
<dbReference type="EMBL" id="JBBNAG010000003">
    <property type="protein sequence ID" value="KAK9148715.1"/>
    <property type="molecule type" value="Genomic_DNA"/>
</dbReference>
<evidence type="ECO:0000256" key="1">
    <source>
        <dbReference type="SAM" id="SignalP"/>
    </source>
</evidence>
<reference evidence="2 3" key="1">
    <citation type="submission" date="2024-01" db="EMBL/GenBank/DDBJ databases">
        <title>Genome assemblies of Stephania.</title>
        <authorList>
            <person name="Yang L."/>
        </authorList>
    </citation>
    <scope>NUCLEOTIDE SEQUENCE [LARGE SCALE GENOMIC DNA]</scope>
    <source>
        <strain evidence="2">JXDWG</strain>
        <tissue evidence="2">Leaf</tissue>
    </source>
</reference>
<keyword evidence="3" id="KW-1185">Reference proteome</keyword>
<proteinExistence type="predicted"/>
<dbReference type="AlphaFoldDB" id="A0AAP0KB93"/>
<feature type="chain" id="PRO_5042984334" evidence="1">
    <location>
        <begin position="36"/>
        <end position="167"/>
    </location>
</feature>
<organism evidence="2 3">
    <name type="scientific">Stephania cephalantha</name>
    <dbReference type="NCBI Taxonomy" id="152367"/>
    <lineage>
        <taxon>Eukaryota</taxon>
        <taxon>Viridiplantae</taxon>
        <taxon>Streptophyta</taxon>
        <taxon>Embryophyta</taxon>
        <taxon>Tracheophyta</taxon>
        <taxon>Spermatophyta</taxon>
        <taxon>Magnoliopsida</taxon>
        <taxon>Ranunculales</taxon>
        <taxon>Menispermaceae</taxon>
        <taxon>Menispermoideae</taxon>
        <taxon>Cissampelideae</taxon>
        <taxon>Stephania</taxon>
    </lineage>
</organism>
<name>A0AAP0KB93_9MAGN</name>
<feature type="signal peptide" evidence="1">
    <location>
        <begin position="1"/>
        <end position="35"/>
    </location>
</feature>
<accession>A0AAP0KB93</accession>